<evidence type="ECO:0000313" key="2">
    <source>
        <dbReference type="Proteomes" id="UP000230794"/>
    </source>
</evidence>
<accession>A0A291LBI3</accession>
<proteinExistence type="predicted"/>
<protein>
    <submittedName>
        <fullName evidence="1">Uncharacterized protein</fullName>
    </submittedName>
</protein>
<dbReference type="Proteomes" id="UP000230794">
    <property type="component" value="Segment"/>
</dbReference>
<sequence length="94" mass="10528">MSKYIWTTSIPVERSIGGVVIDTEYVDNEVELFIPEVTVRANGVAVCPVYMSYNNTQQLIKFMEFSSGGNDPFASAYEHLLSDPQFEGVRVEAE</sequence>
<dbReference type="EMBL" id="MF663761">
    <property type="protein sequence ID" value="ATI16496.1"/>
    <property type="molecule type" value="Genomic_DNA"/>
</dbReference>
<organism evidence="1 2">
    <name type="scientific">Klebsiella phage vB_KpnM_KpV79</name>
    <dbReference type="NCBI Taxonomy" id="2041212"/>
    <lineage>
        <taxon>Viruses</taxon>
        <taxon>Duplodnaviria</taxon>
        <taxon>Heunggongvirae</taxon>
        <taxon>Uroviricota</taxon>
        <taxon>Caudoviricetes</taxon>
        <taxon>Jameshumphriesvirinae</taxon>
        <taxon>Sircambvirus</taxon>
        <taxon>Sircambvirus KpV79</taxon>
        <taxon>Jedunavirus KpV52</taxon>
    </lineage>
</organism>
<keyword evidence="2" id="KW-1185">Reference proteome</keyword>
<name>A0A291LBI3_9CAUD</name>
<reference evidence="1 2" key="1">
    <citation type="submission" date="2017-08" db="EMBL/GenBank/DDBJ databases">
        <title>Complete genome sequence of Klebsiella pneumoniae phage vB_KpnM_KpV79.</title>
        <authorList>
            <person name="Komisarova E.V."/>
            <person name="Krasilnikova V.M."/>
            <person name="Myakinina V.P."/>
            <person name="Kislichkina A.A."/>
            <person name="Bogun A.G."/>
            <person name="Volozhantsev N.V."/>
        </authorList>
    </citation>
    <scope>NUCLEOTIDE SEQUENCE [LARGE SCALE GENOMIC DNA]</scope>
</reference>
<gene>
    <name evidence="1" type="ORF">kpv79_43</name>
</gene>
<evidence type="ECO:0000313" key="1">
    <source>
        <dbReference type="EMBL" id="ATI16496.1"/>
    </source>
</evidence>